<dbReference type="RefSeq" id="WP_077339906.1">
    <property type="nucleotide sequence ID" value="NZ_CP019605.1"/>
</dbReference>
<comment type="pathway">
    <text evidence="2 17">Phospholipid metabolism; phosphatidylinositol phosphate biosynthesis.</text>
</comment>
<keyword evidence="9 17" id="KW-0479">Metal-binding</keyword>
<dbReference type="GO" id="GO:0000287">
    <property type="term" value="F:magnesium ion binding"/>
    <property type="evidence" value="ECO:0007669"/>
    <property type="project" value="UniProtKB-UniRule"/>
</dbReference>
<evidence type="ECO:0000256" key="15">
    <source>
        <dbReference type="ARBA" id="ARBA00033137"/>
    </source>
</evidence>
<feature type="binding site" evidence="17">
    <location>
        <position position="65"/>
    </location>
    <ligand>
        <name>Mg(2+)</name>
        <dbReference type="ChEBI" id="CHEBI:18420"/>
        <label>1</label>
    </ligand>
</feature>
<comment type="similarity">
    <text evidence="4 17 18">Belongs to the CDP-alcohol phosphatidyltransferase class-I family.</text>
</comment>
<evidence type="ECO:0000256" key="16">
    <source>
        <dbReference type="ARBA" id="ARBA00048865"/>
    </source>
</evidence>
<dbReference type="NCBIfam" id="NF045883">
    <property type="entry name" value="PIPSynth"/>
    <property type="match status" value="1"/>
</dbReference>
<evidence type="ECO:0000256" key="4">
    <source>
        <dbReference type="ARBA" id="ARBA00010441"/>
    </source>
</evidence>
<evidence type="ECO:0000256" key="11">
    <source>
        <dbReference type="ARBA" id="ARBA00022989"/>
    </source>
</evidence>
<dbReference type="KEGG" id="tfl:RPIT_01620"/>
<organism evidence="19 20">
    <name type="scientific">Tessaracoccus flavus</name>
    <dbReference type="NCBI Taxonomy" id="1610493"/>
    <lineage>
        <taxon>Bacteria</taxon>
        <taxon>Bacillati</taxon>
        <taxon>Actinomycetota</taxon>
        <taxon>Actinomycetes</taxon>
        <taxon>Propionibacteriales</taxon>
        <taxon>Propionibacteriaceae</taxon>
        <taxon>Tessaracoccus</taxon>
    </lineage>
</organism>
<gene>
    <name evidence="19" type="ORF">RPIT_01620</name>
</gene>
<feature type="active site" description="Proton acceptor" evidence="17">
    <location>
        <position position="90"/>
    </location>
</feature>
<dbReference type="InterPro" id="IPR048254">
    <property type="entry name" value="CDP_ALCOHOL_P_TRANSF_CS"/>
</dbReference>
<dbReference type="Pfam" id="PF01066">
    <property type="entry name" value="CDP-OH_P_transf"/>
    <property type="match status" value="1"/>
</dbReference>
<comment type="subunit">
    <text evidence="5 17">Homodimer.</text>
</comment>
<keyword evidence="20" id="KW-1185">Reference proteome</keyword>
<dbReference type="GO" id="GO:0005886">
    <property type="term" value="C:plasma membrane"/>
    <property type="evidence" value="ECO:0007669"/>
    <property type="project" value="UniProtKB-SubCell"/>
</dbReference>
<keyword evidence="11 17" id="KW-1133">Transmembrane helix</keyword>
<evidence type="ECO:0000256" key="12">
    <source>
        <dbReference type="ARBA" id="ARBA00023136"/>
    </source>
</evidence>
<evidence type="ECO:0000256" key="5">
    <source>
        <dbReference type="ARBA" id="ARBA00011738"/>
    </source>
</evidence>
<dbReference type="GO" id="GO:0016780">
    <property type="term" value="F:phosphotransferase activity, for other substituted phosphate groups"/>
    <property type="evidence" value="ECO:0007669"/>
    <property type="project" value="UniProtKB-UniRule"/>
</dbReference>
<keyword evidence="12 17" id="KW-0472">Membrane</keyword>
<evidence type="ECO:0000256" key="1">
    <source>
        <dbReference type="ARBA" id="ARBA00004651"/>
    </source>
</evidence>
<keyword evidence="17" id="KW-0444">Lipid biosynthesis</keyword>
<evidence type="ECO:0000313" key="19">
    <source>
        <dbReference type="EMBL" id="AQP43668.1"/>
    </source>
</evidence>
<dbReference type="EC" id="2.7.8.-" evidence="17"/>
<keyword evidence="7 17" id="KW-0808">Transferase</keyword>
<feature type="transmembrane region" description="Helical" evidence="17">
    <location>
        <begin position="20"/>
        <end position="45"/>
    </location>
</feature>
<keyword evidence="17" id="KW-0594">Phospholipid biosynthesis</keyword>
<evidence type="ECO:0000256" key="13">
    <source>
        <dbReference type="ARBA" id="ARBA00023935"/>
    </source>
</evidence>
<comment type="catalytic activity">
    <reaction evidence="13 17">
        <text>1,2-di-(9Z-octadecenoyl)-sn-glycero-3-cytidine-5'-diphosphate + 1D-myo-inositol 3-phosphate = 1,2-di-(9Z-octadecenoyl)-sn-glycero-3-phospho-(1D-myo-inositol-3-phosphate) + CMP + H(+)</text>
        <dbReference type="Rhea" id="RHEA:61216"/>
        <dbReference type="ChEBI" id="CHEBI:15378"/>
        <dbReference type="ChEBI" id="CHEBI:58401"/>
        <dbReference type="ChEBI" id="CHEBI:60377"/>
        <dbReference type="ChEBI" id="CHEBI:85356"/>
        <dbReference type="ChEBI" id="CHEBI:144472"/>
    </reaction>
</comment>
<comment type="function">
    <text evidence="17">Catalyzes the conjugation of the 1'-hydroxyl group of D-myo-inositol-3-phosphate (also named L-myo-inositol-1-phosphate) with a lipid tail of cytidine diphosphate diacylglycerol (CDP-DAG), forming phosphatidylinositol phosphate (PIP) and CMP. PIP is a precursor of phosphatidylinositol (PI) which is an essential lipid required for cell wall formation.</text>
</comment>
<feature type="transmembrane region" description="Helical" evidence="17">
    <location>
        <begin position="151"/>
        <end position="179"/>
    </location>
</feature>
<feature type="binding site" evidence="17">
    <location>
        <position position="90"/>
    </location>
    <ligand>
        <name>Mg(2+)</name>
        <dbReference type="ChEBI" id="CHEBI:18420"/>
        <label>2</label>
    </ligand>
</feature>
<protein>
    <recommendedName>
        <fullName evidence="14 17">Phosphatidylinositol phosphate synthase</fullName>
        <shortName evidence="17">PIP synthase</shortName>
        <ecNumber evidence="17">2.7.8.-</ecNumber>
    </recommendedName>
    <alternativeName>
        <fullName evidence="15 17">CDP-diacylglycerol--D-myo-inositol-3-phosphate 3-phosphatidyltransferase</fullName>
    </alternativeName>
</protein>
<dbReference type="OrthoDB" id="116551at2"/>
<feature type="binding site" evidence="17">
    <location>
        <position position="79"/>
    </location>
    <ligand>
        <name>a CDP-1,2-diacyl-sn-glycerol</name>
        <dbReference type="ChEBI" id="CHEBI:58332"/>
    </ligand>
</feature>
<evidence type="ECO:0000256" key="14">
    <source>
        <dbReference type="ARBA" id="ARBA00024082"/>
    </source>
</evidence>
<reference evidence="19 20" key="1">
    <citation type="journal article" date="2016" name="Int. J. Syst. Evol. Microbiol.">
        <title>Tessaracoccus flavus sp. nov., isolated from the drainage system of a lindane-producing factory.</title>
        <authorList>
            <person name="Kumari R."/>
            <person name="Singh P."/>
            <person name="Schumann P."/>
            <person name="Lal R."/>
        </authorList>
    </citation>
    <scope>NUCLEOTIDE SEQUENCE [LARGE SCALE GENOMIC DNA]</scope>
    <source>
        <strain evidence="19 20">RP1T</strain>
    </source>
</reference>
<keyword evidence="8 17" id="KW-0812">Transmembrane</keyword>
<dbReference type="Gene3D" id="1.20.120.1760">
    <property type="match status" value="1"/>
</dbReference>
<name>A0A1Q2CC28_9ACTN</name>
<sequence length="204" mass="21129">MLSFLRGAYGRALTPLAGLLLRVGLTPTAVTVVGTLGVAVASLWLLPQGRWALAFFIIGAFLLADGLDGTMARLGGRESRFGAFLDSTLDRVADGAVFAGFAIWAALHDTATMWLALGALVMGFVVSYARARAEVEGWDASTGLFERTDRLVIAGAGALAVDLGAPLWVLTAALSLVALGSAITAGQRIAAAWRQSKGPDAPQS</sequence>
<evidence type="ECO:0000256" key="2">
    <source>
        <dbReference type="ARBA" id="ARBA00004805"/>
    </source>
</evidence>
<dbReference type="InterPro" id="IPR000462">
    <property type="entry name" value="CDP-OH_P_trans"/>
</dbReference>
<comment type="cofactor">
    <cofactor evidence="17">
        <name>Mg(2+)</name>
        <dbReference type="ChEBI" id="CHEBI:18420"/>
    </cofactor>
    <text evidence="17">Contains a di-nuclear catalytic Mg(2+) center.</text>
</comment>
<dbReference type="PROSITE" id="PS00379">
    <property type="entry name" value="CDP_ALCOHOL_P_TRANSF"/>
    <property type="match status" value="1"/>
</dbReference>
<feature type="transmembrane region" description="Helical" evidence="17">
    <location>
        <begin position="113"/>
        <end position="131"/>
    </location>
</feature>
<dbReference type="EMBL" id="CP019605">
    <property type="protein sequence ID" value="AQP43668.1"/>
    <property type="molecule type" value="Genomic_DNA"/>
</dbReference>
<dbReference type="InterPro" id="IPR043130">
    <property type="entry name" value="CDP-OH_PTrfase_TM_dom"/>
</dbReference>
<feature type="binding site" evidence="17">
    <location>
        <position position="73"/>
    </location>
    <ligand>
        <name>a CDP-1,2-diacyl-sn-glycerol</name>
        <dbReference type="ChEBI" id="CHEBI:58332"/>
    </ligand>
</feature>
<evidence type="ECO:0000256" key="18">
    <source>
        <dbReference type="RuleBase" id="RU003750"/>
    </source>
</evidence>
<comment type="subcellular location">
    <subcellularLocation>
        <location evidence="1 17">Cell membrane</location>
        <topology evidence="1 17">Multi-pass membrane protein</topology>
    </subcellularLocation>
</comment>
<feature type="binding site" evidence="17">
    <location>
        <position position="86"/>
    </location>
    <ligand>
        <name>Mg(2+)</name>
        <dbReference type="ChEBI" id="CHEBI:18420"/>
        <label>2</label>
    </ligand>
</feature>
<dbReference type="InterPro" id="IPR044268">
    <property type="entry name" value="PIP_synthase_PgsA1"/>
</dbReference>
<dbReference type="UniPathway" id="UPA00220"/>
<keyword evidence="10 17" id="KW-0460">Magnesium</keyword>
<feature type="transmembrane region" description="Helical" evidence="17">
    <location>
        <begin position="51"/>
        <end position="67"/>
    </location>
</feature>
<evidence type="ECO:0000256" key="3">
    <source>
        <dbReference type="ARBA" id="ARBA00005189"/>
    </source>
</evidence>
<proteinExistence type="inferred from homology"/>
<keyword evidence="17" id="KW-1208">Phospholipid metabolism</keyword>
<accession>A0A1Q2CC28</accession>
<evidence type="ECO:0000256" key="10">
    <source>
        <dbReference type="ARBA" id="ARBA00022842"/>
    </source>
</evidence>
<dbReference type="GO" id="GO:0008654">
    <property type="term" value="P:phospholipid biosynthetic process"/>
    <property type="evidence" value="ECO:0007669"/>
    <property type="project" value="UniProtKB-UniRule"/>
</dbReference>
<evidence type="ECO:0000256" key="6">
    <source>
        <dbReference type="ARBA" id="ARBA00022475"/>
    </source>
</evidence>
<evidence type="ECO:0000256" key="7">
    <source>
        <dbReference type="ARBA" id="ARBA00022679"/>
    </source>
</evidence>
<comment type="pathway">
    <text evidence="3">Lipid metabolism.</text>
</comment>
<dbReference type="Proteomes" id="UP000188324">
    <property type="component" value="Chromosome"/>
</dbReference>
<feature type="binding site" evidence="17">
    <location>
        <position position="69"/>
    </location>
    <ligand>
        <name>a CDP-1,2-diacyl-sn-glycerol</name>
        <dbReference type="ChEBI" id="CHEBI:58332"/>
    </ligand>
</feature>
<evidence type="ECO:0000256" key="9">
    <source>
        <dbReference type="ARBA" id="ARBA00022723"/>
    </source>
</evidence>
<feature type="binding site" evidence="17">
    <location>
        <position position="65"/>
    </location>
    <ligand>
        <name>Mg(2+)</name>
        <dbReference type="ChEBI" id="CHEBI:18420"/>
        <label>2</label>
    </ligand>
</feature>
<comment type="caution">
    <text evidence="17">Lacks conserved residue(s) required for the propagation of feature annotation.</text>
</comment>
<evidence type="ECO:0000256" key="17">
    <source>
        <dbReference type="HAMAP-Rule" id="MF_02241"/>
    </source>
</evidence>
<keyword evidence="17" id="KW-0443">Lipid metabolism</keyword>
<comment type="catalytic activity">
    <reaction evidence="16 17">
        <text>a CDP-1,2-diacyl-sn-glycerol + 1D-myo-inositol 3-phosphate = a 1,2-diacyl-sn-glycero-3-phospho-(1D-myo-inositol-3-phosphate) + CMP + H(+)</text>
        <dbReference type="Rhea" id="RHEA:60504"/>
        <dbReference type="ChEBI" id="CHEBI:15378"/>
        <dbReference type="ChEBI" id="CHEBI:58088"/>
        <dbReference type="ChEBI" id="CHEBI:58332"/>
        <dbReference type="ChEBI" id="CHEBI:58401"/>
        <dbReference type="ChEBI" id="CHEBI:60377"/>
    </reaction>
</comment>
<evidence type="ECO:0000256" key="8">
    <source>
        <dbReference type="ARBA" id="ARBA00022692"/>
    </source>
</evidence>
<evidence type="ECO:0000313" key="20">
    <source>
        <dbReference type="Proteomes" id="UP000188324"/>
    </source>
</evidence>
<dbReference type="AlphaFoldDB" id="A0A1Q2CC28"/>
<keyword evidence="6 17" id="KW-1003">Cell membrane</keyword>
<feature type="binding site" evidence="17">
    <location>
        <position position="86"/>
    </location>
    <ligand>
        <name>Mg(2+)</name>
        <dbReference type="ChEBI" id="CHEBI:18420"/>
        <label>1</label>
    </ligand>
</feature>
<dbReference type="HAMAP" id="MF_02241">
    <property type="entry name" value="PIP_synthase"/>
    <property type="match status" value="1"/>
</dbReference>
<feature type="binding site" evidence="17">
    <location>
        <position position="68"/>
    </location>
    <ligand>
        <name>Mg(2+)</name>
        <dbReference type="ChEBI" id="CHEBI:18420"/>
        <label>1</label>
    </ligand>
</feature>
<dbReference type="STRING" id="1610493.RPIT_01620"/>